<dbReference type="AlphaFoldDB" id="A0A328DRL1"/>
<evidence type="ECO:0000256" key="3">
    <source>
        <dbReference type="SAM" id="MobiDB-lite"/>
    </source>
</evidence>
<evidence type="ECO:0000313" key="5">
    <source>
        <dbReference type="EMBL" id="RAL46989.1"/>
    </source>
</evidence>
<dbReference type="FunFam" id="3.60.10.10:FF:000038">
    <property type="entry name" value="type IV inositol polyphosphate 5-phosphatase 3"/>
    <property type="match status" value="1"/>
</dbReference>
<sequence>MFWYSSCIPLLTSKLIILAELGTLIFPVTAGTLSSSISFLPSHFSPLRHSVTVHTSARPTDKLDLRTHLNMKHNPTHQRPSERSWAELLCFGCACVQLFWPRVVVRKWLNITAKGSDFSADADADSDCDSDSDQDACKWPPESRLKDAGGGEAERGANEAVLRIRRRKSETLRAQYINTKEIRVCAGTWNVGGEDPPDDLDLDDWLDVDKPADIYVLGFQEIVPLNAGNIFCIEDSRPIPKWENIIRETLNKIPPVNKFKSHSDPPSPSRFKPSESFYDIEEEITPEFDSDDDEEFVASNEECDESVEASDLNLSGNDAIVRAVVSASGDSHELTEPVTAGVERPLPSSKRLERLNCFRPDESDENLEESSIHYDKKLTKTLTGVQKISLSWPEPPLYYLHQRVLEIPASISVGTYSSLLSTSHGHNRQPPDVALLAKLDLESLIKCKRSPYVRIISKQLVGIFLTIWVRRSLRKHIQNLNVSTVGVGVMGFIGNKGSISVSMSVYQTLFCFVCTHLTSGDKDVDAVKRNANVHEIHRRTHFNTEPGGGLAKCINDHERIIWMGDLNYRINLSYEETLELISKKDWPKLIESDQLTREFRKGRAFDGWSEGILKFPPTYKYERDSDKYHGEDPRAVRRTPAWCDRILSLGKGMRLLRYRRCELRLSDHRPVTATYMVEVEVFSARKLQRALTYTDAEIENEEVVTHSFHLTE</sequence>
<proteinExistence type="inferred from homology"/>
<dbReference type="GO" id="GO:0034485">
    <property type="term" value="F:phosphatidylinositol-3,4,5-trisphosphate 5-phosphatase activity"/>
    <property type="evidence" value="ECO:0007669"/>
    <property type="project" value="TreeGrafter"/>
</dbReference>
<accession>A0A328DRL1</accession>
<feature type="domain" description="Inositol polyphosphate-related phosphatase" evidence="4">
    <location>
        <begin position="410"/>
        <end position="683"/>
    </location>
</feature>
<dbReference type="Gene3D" id="3.60.10.10">
    <property type="entry name" value="Endonuclease/exonuclease/phosphatase"/>
    <property type="match status" value="2"/>
</dbReference>
<feature type="compositionally biased region" description="Acidic residues" evidence="3">
    <location>
        <begin position="121"/>
        <end position="134"/>
    </location>
</feature>
<dbReference type="PANTHER" id="PTHR45666:SF5">
    <property type="entry name" value="TYPE IV INOSITOL POLYPHOSPHATE 5-PHOSPHATASE 3"/>
    <property type="match status" value="1"/>
</dbReference>
<feature type="region of interest" description="Disordered" evidence="3">
    <location>
        <begin position="121"/>
        <end position="152"/>
    </location>
</feature>
<dbReference type="PANTHER" id="PTHR45666">
    <property type="entry name" value="TYPE IV INOSITOL POLYPHOSPHATE 5-PHOSPHATASE 9"/>
    <property type="match status" value="1"/>
</dbReference>
<dbReference type="Proteomes" id="UP000249390">
    <property type="component" value="Unassembled WGS sequence"/>
</dbReference>
<keyword evidence="2" id="KW-0378">Hydrolase</keyword>
<dbReference type="InterPro" id="IPR036691">
    <property type="entry name" value="Endo/exonu/phosph_ase_sf"/>
</dbReference>
<dbReference type="Pfam" id="PF22669">
    <property type="entry name" value="Exo_endo_phos2"/>
    <property type="match status" value="2"/>
</dbReference>
<gene>
    <name evidence="5" type="ORF">DM860_017030</name>
</gene>
<evidence type="ECO:0000256" key="1">
    <source>
        <dbReference type="ARBA" id="ARBA00010768"/>
    </source>
</evidence>
<protein>
    <recommendedName>
        <fullName evidence="4">Inositol polyphosphate-related phosphatase domain-containing protein</fullName>
    </recommendedName>
</protein>
<reference evidence="5 6" key="1">
    <citation type="submission" date="2018-06" db="EMBL/GenBank/DDBJ databases">
        <title>The Genome of Cuscuta australis (Dodder) Provides Insight into the Evolution of Plant Parasitism.</title>
        <authorList>
            <person name="Liu H."/>
        </authorList>
    </citation>
    <scope>NUCLEOTIDE SEQUENCE [LARGE SCALE GENOMIC DNA]</scope>
    <source>
        <strain evidence="6">cv. Yunnan</strain>
        <tissue evidence="5">Vines</tissue>
    </source>
</reference>
<dbReference type="InterPro" id="IPR000300">
    <property type="entry name" value="IPPc"/>
</dbReference>
<evidence type="ECO:0000313" key="6">
    <source>
        <dbReference type="Proteomes" id="UP000249390"/>
    </source>
</evidence>
<comment type="caution">
    <text evidence="5">The sequence shown here is derived from an EMBL/GenBank/DDBJ whole genome shotgun (WGS) entry which is preliminary data.</text>
</comment>
<organism evidence="5 6">
    <name type="scientific">Cuscuta australis</name>
    <dbReference type="NCBI Taxonomy" id="267555"/>
    <lineage>
        <taxon>Eukaryota</taxon>
        <taxon>Viridiplantae</taxon>
        <taxon>Streptophyta</taxon>
        <taxon>Embryophyta</taxon>
        <taxon>Tracheophyta</taxon>
        <taxon>Spermatophyta</taxon>
        <taxon>Magnoliopsida</taxon>
        <taxon>eudicotyledons</taxon>
        <taxon>Gunneridae</taxon>
        <taxon>Pentapetalae</taxon>
        <taxon>asterids</taxon>
        <taxon>lamiids</taxon>
        <taxon>Solanales</taxon>
        <taxon>Convolvulaceae</taxon>
        <taxon>Cuscuteae</taxon>
        <taxon>Cuscuta</taxon>
        <taxon>Cuscuta subgen. Grammica</taxon>
        <taxon>Cuscuta sect. Cleistogrammica</taxon>
    </lineage>
</organism>
<dbReference type="SUPFAM" id="SSF56219">
    <property type="entry name" value="DNase I-like"/>
    <property type="match status" value="1"/>
</dbReference>
<dbReference type="InterPro" id="IPR045849">
    <property type="entry name" value="IP5P_plant"/>
</dbReference>
<dbReference type="GO" id="GO:0004445">
    <property type="term" value="F:inositol-polyphosphate 5-phosphatase activity"/>
    <property type="evidence" value="ECO:0007669"/>
    <property type="project" value="InterPro"/>
</dbReference>
<evidence type="ECO:0000256" key="2">
    <source>
        <dbReference type="ARBA" id="ARBA00022801"/>
    </source>
</evidence>
<keyword evidence="6" id="KW-1185">Reference proteome</keyword>
<dbReference type="GO" id="GO:0046856">
    <property type="term" value="P:phosphatidylinositol dephosphorylation"/>
    <property type="evidence" value="ECO:0007669"/>
    <property type="project" value="InterPro"/>
</dbReference>
<name>A0A328DRL1_9ASTE</name>
<feature type="compositionally biased region" description="Basic and acidic residues" evidence="3">
    <location>
        <begin position="141"/>
        <end position="152"/>
    </location>
</feature>
<dbReference type="GO" id="GO:0004439">
    <property type="term" value="F:phosphatidylinositol-4,5-bisphosphate 5-phosphatase activity"/>
    <property type="evidence" value="ECO:0007669"/>
    <property type="project" value="TreeGrafter"/>
</dbReference>
<comment type="similarity">
    <text evidence="1">Belongs to the inositol polyphosphate 5-phosphatase family.</text>
</comment>
<evidence type="ECO:0000259" key="4">
    <source>
        <dbReference type="SMART" id="SM00128"/>
    </source>
</evidence>
<dbReference type="SMART" id="SM00128">
    <property type="entry name" value="IPPc"/>
    <property type="match status" value="1"/>
</dbReference>
<dbReference type="EMBL" id="NQVE01000119">
    <property type="protein sequence ID" value="RAL46989.1"/>
    <property type="molecule type" value="Genomic_DNA"/>
</dbReference>